<name>A0A498K9H5_MALDO</name>
<evidence type="ECO:0000256" key="1">
    <source>
        <dbReference type="SAM" id="MobiDB-lite"/>
    </source>
</evidence>
<reference evidence="3 4" key="1">
    <citation type="submission" date="2018-10" db="EMBL/GenBank/DDBJ databases">
        <title>A high-quality apple genome assembly.</title>
        <authorList>
            <person name="Hu J."/>
        </authorList>
    </citation>
    <scope>NUCLEOTIDE SEQUENCE [LARGE SCALE GENOMIC DNA]</scope>
    <source>
        <strain evidence="4">cv. HFTH1</strain>
        <tissue evidence="3">Young leaf</tissue>
    </source>
</reference>
<dbReference type="EMBL" id="RDQH01000329">
    <property type="protein sequence ID" value="RXI03947.1"/>
    <property type="molecule type" value="Genomic_DNA"/>
</dbReference>
<evidence type="ECO:0000313" key="4">
    <source>
        <dbReference type="Proteomes" id="UP000290289"/>
    </source>
</evidence>
<feature type="compositionally biased region" description="Basic and acidic residues" evidence="1">
    <location>
        <begin position="83"/>
        <end position="115"/>
    </location>
</feature>
<organism evidence="3 4">
    <name type="scientific">Malus domestica</name>
    <name type="common">Apple</name>
    <name type="synonym">Pyrus malus</name>
    <dbReference type="NCBI Taxonomy" id="3750"/>
    <lineage>
        <taxon>Eukaryota</taxon>
        <taxon>Viridiplantae</taxon>
        <taxon>Streptophyta</taxon>
        <taxon>Embryophyta</taxon>
        <taxon>Tracheophyta</taxon>
        <taxon>Spermatophyta</taxon>
        <taxon>Magnoliopsida</taxon>
        <taxon>eudicotyledons</taxon>
        <taxon>Gunneridae</taxon>
        <taxon>Pentapetalae</taxon>
        <taxon>rosids</taxon>
        <taxon>fabids</taxon>
        <taxon>Rosales</taxon>
        <taxon>Rosaceae</taxon>
        <taxon>Amygdaloideae</taxon>
        <taxon>Maleae</taxon>
        <taxon>Malus</taxon>
    </lineage>
</organism>
<proteinExistence type="predicted"/>
<keyword evidence="2" id="KW-0732">Signal</keyword>
<feature type="chain" id="PRO_5019868595" evidence="2">
    <location>
        <begin position="20"/>
        <end position="122"/>
    </location>
</feature>
<evidence type="ECO:0000313" key="3">
    <source>
        <dbReference type="EMBL" id="RXI03947.1"/>
    </source>
</evidence>
<comment type="caution">
    <text evidence="3">The sequence shown here is derived from an EMBL/GenBank/DDBJ whole genome shotgun (WGS) entry which is preliminary data.</text>
</comment>
<protein>
    <submittedName>
        <fullName evidence="3">Uncharacterized protein</fullName>
    </submittedName>
</protein>
<accession>A0A498K9H5</accession>
<sequence length="122" mass="13723">MTCLNKLTLASWHAITCLANCRQNAWRVMTCIMPTIRNICHVVANNNVLACHDARVIVSSAITPHIVKYPKTSTKTIPNTFLHDGEPVDELEHGDHEGQVSERGDVDMIDQKEEKDDNVEEE</sequence>
<dbReference type="AlphaFoldDB" id="A0A498K9H5"/>
<feature type="signal peptide" evidence="2">
    <location>
        <begin position="1"/>
        <end position="19"/>
    </location>
</feature>
<evidence type="ECO:0000256" key="2">
    <source>
        <dbReference type="SAM" id="SignalP"/>
    </source>
</evidence>
<gene>
    <name evidence="3" type="ORF">DVH24_038221</name>
</gene>
<keyword evidence="4" id="KW-1185">Reference proteome</keyword>
<dbReference type="Proteomes" id="UP000290289">
    <property type="component" value="Chromosome 3"/>
</dbReference>
<feature type="region of interest" description="Disordered" evidence="1">
    <location>
        <begin position="78"/>
        <end position="122"/>
    </location>
</feature>